<evidence type="ECO:0000313" key="2">
    <source>
        <dbReference type="Proteomes" id="UP001208624"/>
    </source>
</evidence>
<organism evidence="1 2">
    <name type="scientific">Escherichia coli</name>
    <dbReference type="NCBI Taxonomy" id="562"/>
    <lineage>
        <taxon>Bacteria</taxon>
        <taxon>Pseudomonadati</taxon>
        <taxon>Pseudomonadota</taxon>
        <taxon>Gammaproteobacteria</taxon>
        <taxon>Enterobacterales</taxon>
        <taxon>Enterobacteriaceae</taxon>
        <taxon>Escherichia</taxon>
    </lineage>
</organism>
<sequence>DMKGTKNAFGLGSAPNGQKIGAASIGIDRSNGGIHAADDTGEIPVDLIQTDHWSAATPTWKASSNGAFCSLTSCSAIERGYSVAKTGELTPVAITA</sequence>
<feature type="non-terminal residue" evidence="1">
    <location>
        <position position="1"/>
    </location>
</feature>
<dbReference type="EMBL" id="JAOVKC010000791">
    <property type="protein sequence ID" value="MCV5625763.1"/>
    <property type="molecule type" value="Genomic_DNA"/>
</dbReference>
<protein>
    <submittedName>
        <fullName evidence="1">DUF1120 domain-containing protein</fullName>
    </submittedName>
</protein>
<dbReference type="Proteomes" id="UP001208624">
    <property type="component" value="Unassembled WGS sequence"/>
</dbReference>
<dbReference type="AlphaFoldDB" id="A0AAP3A3T3"/>
<proteinExistence type="predicted"/>
<dbReference type="Pfam" id="PF06551">
    <property type="entry name" value="DUF1120"/>
    <property type="match status" value="1"/>
</dbReference>
<dbReference type="InterPro" id="IPR010546">
    <property type="entry name" value="DUF1120"/>
</dbReference>
<gene>
    <name evidence="1" type="ORF">OFN31_29415</name>
</gene>
<comment type="caution">
    <text evidence="1">The sequence shown here is derived from an EMBL/GenBank/DDBJ whole genome shotgun (WGS) entry which is preliminary data.</text>
</comment>
<evidence type="ECO:0000313" key="1">
    <source>
        <dbReference type="EMBL" id="MCV5625763.1"/>
    </source>
</evidence>
<accession>A0AAP3A3T3</accession>
<name>A0AAP3A3T3_ECOLX</name>
<feature type="non-terminal residue" evidence="1">
    <location>
        <position position="96"/>
    </location>
</feature>
<reference evidence="1" key="1">
    <citation type="submission" date="2023-06" db="EMBL/GenBank/DDBJ databases">
        <title>Deciphering the underlying mechanisms mediating the transmission of blaNDM gene from human to animals in China.</title>
        <authorList>
            <person name="Chen K."/>
            <person name="Chen S."/>
        </authorList>
    </citation>
    <scope>NUCLEOTIDE SEQUENCE</scope>
    <source>
        <strain evidence="1">1199</strain>
    </source>
</reference>